<accession>A0A6G0SVA1</accession>
<reference evidence="1 2" key="1">
    <citation type="submission" date="2019-08" db="EMBL/GenBank/DDBJ databases">
        <title>The genome of the soybean aphid Biotype 1, its phylome, world population structure and adaptation to the North American continent.</title>
        <authorList>
            <person name="Giordano R."/>
            <person name="Donthu R.K."/>
            <person name="Hernandez A.G."/>
            <person name="Wright C.L."/>
            <person name="Zimin A.V."/>
        </authorList>
    </citation>
    <scope>NUCLEOTIDE SEQUENCE [LARGE SCALE GENOMIC DNA]</scope>
    <source>
        <tissue evidence="1">Whole aphids</tissue>
    </source>
</reference>
<dbReference type="Proteomes" id="UP000475862">
    <property type="component" value="Unassembled WGS sequence"/>
</dbReference>
<evidence type="ECO:0000313" key="2">
    <source>
        <dbReference type="Proteomes" id="UP000475862"/>
    </source>
</evidence>
<protein>
    <recommendedName>
        <fullName evidence="3">Endonuclease/exonuclease/phosphatase domain-containing protein</fullName>
    </recommendedName>
</protein>
<proteinExistence type="predicted"/>
<keyword evidence="2" id="KW-1185">Reference proteome</keyword>
<dbReference type="AlphaFoldDB" id="A0A6G0SVA1"/>
<sequence length="172" mass="20435">MKNQVNNTSLKQTITKTLGHKNNTAKRNWITAEVVNLIEERRKYKNLNRTEGQKRYRSLRNLIIRKSKEAKEKYLEVNCRDIESLMKTGRREEAYKMVKKFFGQYKPRAGGIEDNNGKMLWEQKDIAKRWKEYLEILCSDRCACRLININSAETPGYTYIGQRSPEIRVFHK</sequence>
<dbReference type="OrthoDB" id="6607560at2759"/>
<name>A0A6G0SVA1_APHGL</name>
<comment type="caution">
    <text evidence="1">The sequence shown here is derived from an EMBL/GenBank/DDBJ whole genome shotgun (WGS) entry which is preliminary data.</text>
</comment>
<evidence type="ECO:0000313" key="1">
    <source>
        <dbReference type="EMBL" id="KAE9522192.1"/>
    </source>
</evidence>
<dbReference type="EMBL" id="VYZN01001597">
    <property type="protein sequence ID" value="KAE9522192.1"/>
    <property type="molecule type" value="Genomic_DNA"/>
</dbReference>
<organism evidence="1 2">
    <name type="scientific">Aphis glycines</name>
    <name type="common">Soybean aphid</name>
    <dbReference type="NCBI Taxonomy" id="307491"/>
    <lineage>
        <taxon>Eukaryota</taxon>
        <taxon>Metazoa</taxon>
        <taxon>Ecdysozoa</taxon>
        <taxon>Arthropoda</taxon>
        <taxon>Hexapoda</taxon>
        <taxon>Insecta</taxon>
        <taxon>Pterygota</taxon>
        <taxon>Neoptera</taxon>
        <taxon>Paraneoptera</taxon>
        <taxon>Hemiptera</taxon>
        <taxon>Sternorrhyncha</taxon>
        <taxon>Aphidomorpha</taxon>
        <taxon>Aphidoidea</taxon>
        <taxon>Aphididae</taxon>
        <taxon>Aphidini</taxon>
        <taxon>Aphis</taxon>
        <taxon>Aphis</taxon>
    </lineage>
</organism>
<evidence type="ECO:0008006" key="3">
    <source>
        <dbReference type="Google" id="ProtNLM"/>
    </source>
</evidence>
<gene>
    <name evidence="1" type="ORF">AGLY_017452</name>
</gene>